<gene>
    <name evidence="1" type="ORF">SAMN04489760_13930</name>
</gene>
<keyword evidence="2" id="KW-1185">Reference proteome</keyword>
<sequence>MRRRATQKKLEPLGQVLQKALKRRHAPIDLEEKRILALWDKAVGPQIAAQTRPSRIKGKTLFVIVSTSVWMQQLHYLKPNIIKQFNSLAQKGEIRNIYFSLGRIDASPFLPPAPSSTPSRDVSWILNKRDSQMIADCTKNISDEELREIVKGVMTKEITRRRMTESGKVP</sequence>
<accession>A0A1H8AQA1</accession>
<evidence type="ECO:0008006" key="3">
    <source>
        <dbReference type="Google" id="ProtNLM"/>
    </source>
</evidence>
<organism evidence="1 2">
    <name type="scientific">Syntrophus gentianae</name>
    <dbReference type="NCBI Taxonomy" id="43775"/>
    <lineage>
        <taxon>Bacteria</taxon>
        <taxon>Pseudomonadati</taxon>
        <taxon>Thermodesulfobacteriota</taxon>
        <taxon>Syntrophia</taxon>
        <taxon>Syntrophales</taxon>
        <taxon>Syntrophaceae</taxon>
        <taxon>Syntrophus</taxon>
    </lineage>
</organism>
<proteinExistence type="predicted"/>
<dbReference type="InterPro" id="IPR007922">
    <property type="entry name" value="DciA-like"/>
</dbReference>
<dbReference type="PANTHER" id="PTHR36456:SF1">
    <property type="entry name" value="UPF0232 PROTEIN SCO3875"/>
    <property type="match status" value="1"/>
</dbReference>
<name>A0A1H8AQA1_9BACT</name>
<evidence type="ECO:0000313" key="1">
    <source>
        <dbReference type="EMBL" id="SEM72902.1"/>
    </source>
</evidence>
<dbReference type="Pfam" id="PF05258">
    <property type="entry name" value="DciA"/>
    <property type="match status" value="1"/>
</dbReference>
<reference evidence="1 2" key="1">
    <citation type="submission" date="2016-10" db="EMBL/GenBank/DDBJ databases">
        <authorList>
            <person name="de Groot N.N."/>
        </authorList>
    </citation>
    <scope>NUCLEOTIDE SEQUENCE [LARGE SCALE GENOMIC DNA]</scope>
    <source>
        <strain evidence="1 2">DSM 8423</strain>
    </source>
</reference>
<dbReference type="AlphaFoldDB" id="A0A1H8AQA1"/>
<dbReference type="RefSeq" id="WP_093884737.1">
    <property type="nucleotide sequence ID" value="NZ_FOBS01000039.1"/>
</dbReference>
<dbReference type="EMBL" id="FOBS01000039">
    <property type="protein sequence ID" value="SEM72902.1"/>
    <property type="molecule type" value="Genomic_DNA"/>
</dbReference>
<dbReference type="PANTHER" id="PTHR36456">
    <property type="entry name" value="UPF0232 PROTEIN SCO3875"/>
    <property type="match status" value="1"/>
</dbReference>
<dbReference type="Proteomes" id="UP000198744">
    <property type="component" value="Unassembled WGS sequence"/>
</dbReference>
<protein>
    <recommendedName>
        <fullName evidence="3">DUF721 domain-containing protein</fullName>
    </recommendedName>
</protein>
<dbReference type="OrthoDB" id="9814233at2"/>
<dbReference type="STRING" id="43775.SAMN04489760_13930"/>
<evidence type="ECO:0000313" key="2">
    <source>
        <dbReference type="Proteomes" id="UP000198744"/>
    </source>
</evidence>